<dbReference type="PROSITE" id="PS51007">
    <property type="entry name" value="CYTC"/>
    <property type="match status" value="1"/>
</dbReference>
<gene>
    <name evidence="7" type="ORF">NP596_07320</name>
</gene>
<evidence type="ECO:0000256" key="3">
    <source>
        <dbReference type="ARBA" id="ARBA00023004"/>
    </source>
</evidence>
<accession>A0ABT1U352</accession>
<evidence type="ECO:0000259" key="6">
    <source>
        <dbReference type="PROSITE" id="PS51007"/>
    </source>
</evidence>
<organism evidence="7 8">
    <name type="scientific">Methylomonas rivi</name>
    <dbReference type="NCBI Taxonomy" id="2952226"/>
    <lineage>
        <taxon>Bacteria</taxon>
        <taxon>Pseudomonadati</taxon>
        <taxon>Pseudomonadota</taxon>
        <taxon>Gammaproteobacteria</taxon>
        <taxon>Methylococcales</taxon>
        <taxon>Methylococcaceae</taxon>
        <taxon>Methylomonas</taxon>
    </lineage>
</organism>
<keyword evidence="2 4" id="KW-0479">Metal-binding</keyword>
<proteinExistence type="predicted"/>
<evidence type="ECO:0000256" key="2">
    <source>
        <dbReference type="ARBA" id="ARBA00022723"/>
    </source>
</evidence>
<sequence>MLKRRLPALCLMWSLPVFAELNPQLLADNCLTCHQDHSASERDIPLLAGLPAQKIQQDLLDFKYGRKSATLMPRIAKGFSDDDLRLIADYLARD</sequence>
<keyword evidence="1 4" id="KW-0349">Heme</keyword>
<evidence type="ECO:0000256" key="1">
    <source>
        <dbReference type="ARBA" id="ARBA00022617"/>
    </source>
</evidence>
<evidence type="ECO:0000313" key="7">
    <source>
        <dbReference type="EMBL" id="MCQ8128265.1"/>
    </source>
</evidence>
<feature type="chain" id="PRO_5045524165" description="Cytochrome c domain-containing protein" evidence="5">
    <location>
        <begin position="20"/>
        <end position="94"/>
    </location>
</feature>
<dbReference type="SUPFAM" id="SSF46626">
    <property type="entry name" value="Cytochrome c"/>
    <property type="match status" value="1"/>
</dbReference>
<evidence type="ECO:0000256" key="4">
    <source>
        <dbReference type="PROSITE-ProRule" id="PRU00433"/>
    </source>
</evidence>
<keyword evidence="8" id="KW-1185">Reference proteome</keyword>
<name>A0ABT1U352_9GAMM</name>
<feature type="domain" description="Cytochrome c" evidence="6">
    <location>
        <begin position="17"/>
        <end position="94"/>
    </location>
</feature>
<feature type="signal peptide" evidence="5">
    <location>
        <begin position="1"/>
        <end position="19"/>
    </location>
</feature>
<comment type="caution">
    <text evidence="7">The sequence shown here is derived from an EMBL/GenBank/DDBJ whole genome shotgun (WGS) entry which is preliminary data.</text>
</comment>
<dbReference type="EMBL" id="JANIBK010000027">
    <property type="protein sequence ID" value="MCQ8128265.1"/>
    <property type="molecule type" value="Genomic_DNA"/>
</dbReference>
<reference evidence="7 8" key="1">
    <citation type="submission" date="2022-07" db="EMBL/GenBank/DDBJ databases">
        <title>Methylomonas rivi sp. nov., Methylomonas rosea sp. nov., Methylomonas aureus sp. nov. and Methylomonas subterranea sp. nov., four novel methanotrophs isolated from a freshwater creek and the deep terrestrial subsurface.</title>
        <authorList>
            <person name="Abin C."/>
            <person name="Sankaranarayanan K."/>
            <person name="Garner C."/>
            <person name="Sindelar R."/>
            <person name="Kotary K."/>
            <person name="Garner R."/>
            <person name="Barclay S."/>
            <person name="Lawson P."/>
            <person name="Krumholz L."/>
        </authorList>
    </citation>
    <scope>NUCLEOTIDE SEQUENCE [LARGE SCALE GENOMIC DNA]</scope>
    <source>
        <strain evidence="7 8">WSC-6</strain>
    </source>
</reference>
<dbReference type="InterPro" id="IPR009056">
    <property type="entry name" value="Cyt_c-like_dom"/>
</dbReference>
<keyword evidence="3 4" id="KW-0408">Iron</keyword>
<evidence type="ECO:0000313" key="8">
    <source>
        <dbReference type="Proteomes" id="UP001524586"/>
    </source>
</evidence>
<dbReference type="InterPro" id="IPR036909">
    <property type="entry name" value="Cyt_c-like_dom_sf"/>
</dbReference>
<dbReference type="Gene3D" id="1.10.760.10">
    <property type="entry name" value="Cytochrome c-like domain"/>
    <property type="match status" value="1"/>
</dbReference>
<keyword evidence="5" id="KW-0732">Signal</keyword>
<protein>
    <recommendedName>
        <fullName evidence="6">Cytochrome c domain-containing protein</fullName>
    </recommendedName>
</protein>
<dbReference type="Proteomes" id="UP001524586">
    <property type="component" value="Unassembled WGS sequence"/>
</dbReference>
<evidence type="ECO:0000256" key="5">
    <source>
        <dbReference type="SAM" id="SignalP"/>
    </source>
</evidence>
<dbReference type="RefSeq" id="WP_256614644.1">
    <property type="nucleotide sequence ID" value="NZ_JANIBK010000027.1"/>
</dbReference>